<dbReference type="InterPro" id="IPR036086">
    <property type="entry name" value="ParB/Sulfiredoxin_sf"/>
</dbReference>
<dbReference type="Gene3D" id="3.90.1530.10">
    <property type="entry name" value="Conserved hypothetical protein from pyrococcus furiosus pfu- 392566-001, ParB domain"/>
    <property type="match status" value="1"/>
</dbReference>
<protein>
    <submittedName>
        <fullName evidence="2">DUF4032 domain-containing protein</fullName>
    </submittedName>
</protein>
<dbReference type="Proteomes" id="UP000886070">
    <property type="component" value="Unassembled WGS sequence"/>
</dbReference>
<gene>
    <name evidence="2" type="ORF">ENL39_01775</name>
</gene>
<keyword evidence="1" id="KW-0175">Coiled coil</keyword>
<evidence type="ECO:0000313" key="2">
    <source>
        <dbReference type="EMBL" id="HHF98199.1"/>
    </source>
</evidence>
<evidence type="ECO:0000256" key="1">
    <source>
        <dbReference type="SAM" id="Coils"/>
    </source>
</evidence>
<name>A0A7V5HYF1_UNCAE</name>
<proteinExistence type="predicted"/>
<reference evidence="2" key="1">
    <citation type="journal article" date="2020" name="mSystems">
        <title>Genome- and Community-Level Interaction Insights into Carbon Utilization and Element Cycling Functions of Hydrothermarchaeota in Hydrothermal Sediment.</title>
        <authorList>
            <person name="Zhou Z."/>
            <person name="Liu Y."/>
            <person name="Xu W."/>
            <person name="Pan J."/>
            <person name="Luo Z.H."/>
            <person name="Li M."/>
        </authorList>
    </citation>
    <scope>NUCLEOTIDE SEQUENCE [LARGE SCALE GENOMIC DNA]</scope>
    <source>
        <strain evidence="2">HyVt-92</strain>
    </source>
</reference>
<dbReference type="AlphaFoldDB" id="A0A7V5HYF1"/>
<dbReference type="EMBL" id="DRTT01000054">
    <property type="protein sequence ID" value="HHF98199.1"/>
    <property type="molecule type" value="Genomic_DNA"/>
</dbReference>
<dbReference type="SUPFAM" id="SSF110849">
    <property type="entry name" value="ParB/Sulfiredoxin"/>
    <property type="match status" value="1"/>
</dbReference>
<sequence length="284" mass="32973">MILKERKPLKCFEKEAKKRNFSARIDRGIQTVEIDKIVGSVGRCMDFDANFSINNKSKTHILPRLERIKKAMMKGKSLPPVELYKLDEEYYVVDGHHRIAAAKDLGQKFIEAHVVEYLPSGSSSRDSLIRKRAEFELKTGLQNINLSQKDDYDKLLLQIEKHKEYLEKEKNQEVSLKEAAKDWFNSLYYPIVEKIKNYNLSEYFPDATPADIYVYLSDQVNTLKRKNGEYTVSLEKTLEELGILLKATKLILSEEGLKKKLLRLISPCFYLGKCPFEIEPEKID</sequence>
<accession>A0A7V5HYF1</accession>
<feature type="coiled-coil region" evidence="1">
    <location>
        <begin position="152"/>
        <end position="179"/>
    </location>
</feature>
<comment type="caution">
    <text evidence="2">The sequence shown here is derived from an EMBL/GenBank/DDBJ whole genome shotgun (WGS) entry which is preliminary data.</text>
</comment>
<organism evidence="2">
    <name type="scientific">Aerophobetes bacterium</name>
    <dbReference type="NCBI Taxonomy" id="2030807"/>
    <lineage>
        <taxon>Bacteria</taxon>
        <taxon>Candidatus Aerophobota</taxon>
    </lineage>
</organism>